<dbReference type="EMBL" id="KN714702">
    <property type="protein sequence ID" value="KUI57598.1"/>
    <property type="molecule type" value="Genomic_DNA"/>
</dbReference>
<keyword evidence="3" id="KW-1185">Reference proteome</keyword>
<keyword evidence="1" id="KW-1133">Transmembrane helix</keyword>
<sequence>MGAVLSCFQGIGDCIMTCINAVAGVIMSIINGIVAVLAAIVRFLTYLRRGHQAGVFAVQDKTWN</sequence>
<dbReference type="AlphaFoldDB" id="A0A194V114"/>
<organism evidence="2 3">
    <name type="scientific">Cytospora mali</name>
    <name type="common">Apple Valsa canker fungus</name>
    <name type="synonym">Valsa mali</name>
    <dbReference type="NCBI Taxonomy" id="578113"/>
    <lineage>
        <taxon>Eukaryota</taxon>
        <taxon>Fungi</taxon>
        <taxon>Dikarya</taxon>
        <taxon>Ascomycota</taxon>
        <taxon>Pezizomycotina</taxon>
        <taxon>Sordariomycetes</taxon>
        <taxon>Sordariomycetidae</taxon>
        <taxon>Diaporthales</taxon>
        <taxon>Cytosporaceae</taxon>
        <taxon>Cytospora</taxon>
    </lineage>
</organism>
<reference evidence="3" key="1">
    <citation type="submission" date="2014-12" db="EMBL/GenBank/DDBJ databases">
        <title>Genome Sequence of Valsa Canker Pathogens Uncovers a Specific Adaption of Colonization on Woody Bark.</title>
        <authorList>
            <person name="Yin Z."/>
            <person name="Liu H."/>
            <person name="Gao X."/>
            <person name="Li Z."/>
            <person name="Song N."/>
            <person name="Ke X."/>
            <person name="Dai Q."/>
            <person name="Wu Y."/>
            <person name="Sun Y."/>
            <person name="Xu J.-R."/>
            <person name="Kang Z.K."/>
            <person name="Wang L."/>
            <person name="Huang L."/>
        </authorList>
    </citation>
    <scope>NUCLEOTIDE SEQUENCE [LARGE SCALE GENOMIC DNA]</scope>
    <source>
        <strain evidence="3">SXYL134</strain>
    </source>
</reference>
<dbReference type="OrthoDB" id="5230947at2759"/>
<keyword evidence="1" id="KW-0812">Transmembrane</keyword>
<dbReference type="Proteomes" id="UP000078576">
    <property type="component" value="Unassembled WGS sequence"/>
</dbReference>
<feature type="transmembrane region" description="Helical" evidence="1">
    <location>
        <begin position="21"/>
        <end position="44"/>
    </location>
</feature>
<proteinExistence type="predicted"/>
<protein>
    <submittedName>
        <fullName evidence="2">Uncharacterized protein</fullName>
    </submittedName>
</protein>
<name>A0A194V114_CYTMA</name>
<gene>
    <name evidence="2" type="ORF">VP1G_10939</name>
</gene>
<evidence type="ECO:0000256" key="1">
    <source>
        <dbReference type="SAM" id="Phobius"/>
    </source>
</evidence>
<keyword evidence="1" id="KW-0472">Membrane</keyword>
<evidence type="ECO:0000313" key="3">
    <source>
        <dbReference type="Proteomes" id="UP000078576"/>
    </source>
</evidence>
<evidence type="ECO:0000313" key="2">
    <source>
        <dbReference type="EMBL" id="KUI57598.1"/>
    </source>
</evidence>
<accession>A0A194V114</accession>